<sequence length="401" mass="45350">MKKTIGMLVALLVCSNVFSQGIEFEHLSFNEALAKAKAENKMLFMDCYTVWCGPCKALSKNVFPQKEVGEYYNANFVNLKMDMEKGEGPELLKKYDVKGFPTLLFLDAEGNVLYKRVGGTDPAGLIADAKLAADPTERLDYVREKYENGDRSKAVVSKYISLLRKNYLEDELKKVGAEFLSTLANEDLFKDDNFKTYLSIGGDYKSEKFAYVLENKEKFVALSDEQSVSGFIMMTYFGSLRKASVGNDLKELDELAAAYQKAIPGAQLKMMLNNVYGTFYMTNGMFEKLIDLKEKDFELAKDYGNEMYFNMLTSTSMQLAMNPKAANLKMVQQKIEEWTKKAMELQPESPKAYECCAHIYKVQGKKDLALKNINTAIDKVKASGKEVDQRILDLKNSIETL</sequence>
<protein>
    <submittedName>
        <fullName evidence="5">Thioredoxin family protein</fullName>
    </submittedName>
</protein>
<keyword evidence="6" id="KW-1185">Reference proteome</keyword>
<comment type="caution">
    <text evidence="5">The sequence shown here is derived from an EMBL/GenBank/DDBJ whole genome shotgun (WGS) entry which is preliminary data.</text>
</comment>
<dbReference type="InterPro" id="IPR036249">
    <property type="entry name" value="Thioredoxin-like_sf"/>
</dbReference>
<feature type="signal peptide" evidence="3">
    <location>
        <begin position="1"/>
        <end position="19"/>
    </location>
</feature>
<dbReference type="InterPro" id="IPR013766">
    <property type="entry name" value="Thioredoxin_domain"/>
</dbReference>
<dbReference type="PANTHER" id="PTHR15337">
    <property type="entry name" value="ANTERIOR GRADIENT PROTEIN-RELATED"/>
    <property type="match status" value="1"/>
</dbReference>
<dbReference type="Pfam" id="PF13098">
    <property type="entry name" value="Thioredoxin_2"/>
    <property type="match status" value="1"/>
</dbReference>
<dbReference type="PROSITE" id="PS51352">
    <property type="entry name" value="THIOREDOXIN_2"/>
    <property type="match status" value="1"/>
</dbReference>
<keyword evidence="1 3" id="KW-0732">Signal</keyword>
<dbReference type="InterPro" id="IPR051099">
    <property type="entry name" value="AGR/TXD"/>
</dbReference>
<feature type="domain" description="Thioredoxin" evidence="4">
    <location>
        <begin position="3"/>
        <end position="134"/>
    </location>
</feature>
<organism evidence="5 6">
    <name type="scientific">Marinifilum caeruleilacunae</name>
    <dbReference type="NCBI Taxonomy" id="2499076"/>
    <lineage>
        <taxon>Bacteria</taxon>
        <taxon>Pseudomonadati</taxon>
        <taxon>Bacteroidota</taxon>
        <taxon>Bacteroidia</taxon>
        <taxon>Marinilabiliales</taxon>
        <taxon>Marinifilaceae</taxon>
    </lineage>
</organism>
<evidence type="ECO:0000256" key="1">
    <source>
        <dbReference type="ARBA" id="ARBA00022729"/>
    </source>
</evidence>
<reference evidence="5 6" key="1">
    <citation type="submission" date="2018-12" db="EMBL/GenBank/DDBJ databases">
        <title>Marinifilum JC070 sp. nov., a marine bacterium isolated from Yongle Blue Hole in the South China Sea.</title>
        <authorList>
            <person name="Fu T."/>
        </authorList>
    </citation>
    <scope>NUCLEOTIDE SEQUENCE [LARGE SCALE GENOMIC DNA]</scope>
    <source>
        <strain evidence="5 6">JC070</strain>
    </source>
</reference>
<dbReference type="InterPro" id="IPR017937">
    <property type="entry name" value="Thioredoxin_CS"/>
</dbReference>
<name>A0ABX1X101_9BACT</name>
<feature type="chain" id="PRO_5046639645" evidence="3">
    <location>
        <begin position="20"/>
        <end position="401"/>
    </location>
</feature>
<proteinExistence type="predicted"/>
<evidence type="ECO:0000256" key="3">
    <source>
        <dbReference type="SAM" id="SignalP"/>
    </source>
</evidence>
<dbReference type="Gene3D" id="3.40.30.10">
    <property type="entry name" value="Glutaredoxin"/>
    <property type="match status" value="1"/>
</dbReference>
<evidence type="ECO:0000313" key="6">
    <source>
        <dbReference type="Proteomes" id="UP000732105"/>
    </source>
</evidence>
<dbReference type="EMBL" id="RZNH01000051">
    <property type="protein sequence ID" value="NOU62073.1"/>
    <property type="molecule type" value="Genomic_DNA"/>
</dbReference>
<dbReference type="PROSITE" id="PS00194">
    <property type="entry name" value="THIOREDOXIN_1"/>
    <property type="match status" value="1"/>
</dbReference>
<dbReference type="InterPro" id="IPR011990">
    <property type="entry name" value="TPR-like_helical_dom_sf"/>
</dbReference>
<dbReference type="PANTHER" id="PTHR15337:SF11">
    <property type="entry name" value="THIOREDOXIN DOMAIN-CONTAINING PROTEIN"/>
    <property type="match status" value="1"/>
</dbReference>
<dbReference type="Proteomes" id="UP000732105">
    <property type="component" value="Unassembled WGS sequence"/>
</dbReference>
<dbReference type="InterPro" id="IPR012336">
    <property type="entry name" value="Thioredoxin-like_fold"/>
</dbReference>
<dbReference type="SUPFAM" id="SSF52833">
    <property type="entry name" value="Thioredoxin-like"/>
    <property type="match status" value="1"/>
</dbReference>
<gene>
    <name evidence="5" type="ORF">ELS83_19925</name>
</gene>
<keyword evidence="2" id="KW-0676">Redox-active center</keyword>
<dbReference type="SUPFAM" id="SSF48452">
    <property type="entry name" value="TPR-like"/>
    <property type="match status" value="1"/>
</dbReference>
<evidence type="ECO:0000259" key="4">
    <source>
        <dbReference type="PROSITE" id="PS51352"/>
    </source>
</evidence>
<dbReference type="RefSeq" id="WP_171597334.1">
    <property type="nucleotide sequence ID" value="NZ_RZNH01000051.1"/>
</dbReference>
<evidence type="ECO:0000256" key="2">
    <source>
        <dbReference type="ARBA" id="ARBA00023284"/>
    </source>
</evidence>
<evidence type="ECO:0000313" key="5">
    <source>
        <dbReference type="EMBL" id="NOU62073.1"/>
    </source>
</evidence>
<accession>A0ABX1X101</accession>
<dbReference type="Gene3D" id="1.25.40.10">
    <property type="entry name" value="Tetratricopeptide repeat domain"/>
    <property type="match status" value="1"/>
</dbReference>